<dbReference type="Pfam" id="PF01610">
    <property type="entry name" value="DDE_Tnp_ISL3"/>
    <property type="match status" value="1"/>
</dbReference>
<gene>
    <name evidence="2" type="ORF">SS37A_39350</name>
</gene>
<keyword evidence="3" id="KW-1185">Reference proteome</keyword>
<protein>
    <recommendedName>
        <fullName evidence="1">Transposase IS204/IS1001/IS1096/IS1165 DDE domain-containing protein</fullName>
    </recommendedName>
</protein>
<evidence type="ECO:0000313" key="2">
    <source>
        <dbReference type="EMBL" id="BDV36405.1"/>
    </source>
</evidence>
<geneLocation type="plasmid" evidence="2 3">
    <name>pSS37A-Re-2</name>
</geneLocation>
<dbReference type="Proteomes" id="UP001317629">
    <property type="component" value="Plasmid pSS37A-Re-2"/>
</dbReference>
<organism evidence="2 3">
    <name type="scientific">Methylocystis iwaonis</name>
    <dbReference type="NCBI Taxonomy" id="2885079"/>
    <lineage>
        <taxon>Bacteria</taxon>
        <taxon>Pseudomonadati</taxon>
        <taxon>Pseudomonadota</taxon>
        <taxon>Alphaproteobacteria</taxon>
        <taxon>Hyphomicrobiales</taxon>
        <taxon>Methylocystaceae</taxon>
        <taxon>Methylocystis</taxon>
    </lineage>
</organism>
<evidence type="ECO:0000313" key="3">
    <source>
        <dbReference type="Proteomes" id="UP001317629"/>
    </source>
</evidence>
<dbReference type="EMBL" id="AP027144">
    <property type="protein sequence ID" value="BDV36405.1"/>
    <property type="molecule type" value="Genomic_DNA"/>
</dbReference>
<dbReference type="InterPro" id="IPR002560">
    <property type="entry name" value="Transposase_DDE"/>
</dbReference>
<reference evidence="2 3" key="1">
    <citation type="journal article" date="2023" name="Int. J. Syst. Evol. Microbiol.">
        <title>Methylocystis iwaonis sp. nov., a type II methane-oxidizing bacterium from surface soil of a rice paddy field in Japan, and emended description of the genus Methylocystis (ex Whittenbury et al. 1970) Bowman et al. 1993.</title>
        <authorList>
            <person name="Kaise H."/>
            <person name="Sawadogo J.B."/>
            <person name="Alam M.S."/>
            <person name="Ueno C."/>
            <person name="Dianou D."/>
            <person name="Shinjo R."/>
            <person name="Asakawa S."/>
        </authorList>
    </citation>
    <scope>NUCLEOTIDE SEQUENCE [LARGE SCALE GENOMIC DNA]</scope>
    <source>
        <strain evidence="2 3">SS37A-Re</strain>
    </source>
</reference>
<feature type="domain" description="Transposase IS204/IS1001/IS1096/IS1165 DDE" evidence="1">
    <location>
        <begin position="65"/>
        <end position="181"/>
    </location>
</feature>
<name>A0ABM8EEH7_9HYPH</name>
<accession>A0ABM8EEH7</accession>
<dbReference type="PANTHER" id="PTHR33498:SF1">
    <property type="entry name" value="TRANSPOSASE FOR INSERTION SEQUENCE ELEMENT IS1557"/>
    <property type="match status" value="1"/>
</dbReference>
<evidence type="ECO:0000259" key="1">
    <source>
        <dbReference type="Pfam" id="PF01610"/>
    </source>
</evidence>
<keyword evidence="2" id="KW-0614">Plasmid</keyword>
<dbReference type="InterPro" id="IPR047951">
    <property type="entry name" value="Transpos_ISL3"/>
</dbReference>
<proteinExistence type="predicted"/>
<sequence length="185" mass="20743">MRGPRLFQEIKARGYTGSFSNLERLLAKWRNPKCKKVTATPTVPNPRPVDPVTGRSISPIVAAALCIKPRGLLTANQAAKVEAMKKDWPEFATMRRLAMRFRGMLKSKNVGKLGAWLKDAQKSGLYAMQRFARTAQRDIDAVRNAITEPWSNGQTEGQINRLKALKRTMYGRAGPELLRARLLPV</sequence>
<dbReference type="PANTHER" id="PTHR33498">
    <property type="entry name" value="TRANSPOSASE FOR INSERTION SEQUENCE ELEMENT IS1557"/>
    <property type="match status" value="1"/>
</dbReference>